<feature type="compositionally biased region" description="Basic and acidic residues" evidence="1">
    <location>
        <begin position="611"/>
        <end position="625"/>
    </location>
</feature>
<evidence type="ECO:0000313" key="2">
    <source>
        <dbReference type="EMBL" id="EGZ07121.1"/>
    </source>
</evidence>
<dbReference type="AlphaFoldDB" id="G5ACP7"/>
<organism evidence="2 3">
    <name type="scientific">Phytophthora sojae (strain P6497)</name>
    <name type="common">Soybean stem and root rot agent</name>
    <name type="synonym">Phytophthora megasperma f. sp. glycines</name>
    <dbReference type="NCBI Taxonomy" id="1094619"/>
    <lineage>
        <taxon>Eukaryota</taxon>
        <taxon>Sar</taxon>
        <taxon>Stramenopiles</taxon>
        <taxon>Oomycota</taxon>
        <taxon>Peronosporomycetes</taxon>
        <taxon>Peronosporales</taxon>
        <taxon>Peronosporaceae</taxon>
        <taxon>Phytophthora</taxon>
    </lineage>
</organism>
<feature type="region of interest" description="Disordered" evidence="1">
    <location>
        <begin position="74"/>
        <end position="93"/>
    </location>
</feature>
<evidence type="ECO:0000313" key="3">
    <source>
        <dbReference type="Proteomes" id="UP000002640"/>
    </source>
</evidence>
<feature type="compositionally biased region" description="Basic and acidic residues" evidence="1">
    <location>
        <begin position="417"/>
        <end position="430"/>
    </location>
</feature>
<dbReference type="KEGG" id="psoj:PHYSODRAFT_341279"/>
<feature type="region of interest" description="Disordered" evidence="1">
    <location>
        <begin position="1"/>
        <end position="42"/>
    </location>
</feature>
<feature type="region of interest" description="Disordered" evidence="1">
    <location>
        <begin position="728"/>
        <end position="764"/>
    </location>
</feature>
<feature type="compositionally biased region" description="Basic and acidic residues" evidence="1">
    <location>
        <begin position="682"/>
        <end position="703"/>
    </location>
</feature>
<accession>G5ACP7</accession>
<dbReference type="InParanoid" id="G5ACP7"/>
<feature type="region of interest" description="Disordered" evidence="1">
    <location>
        <begin position="334"/>
        <end position="358"/>
    </location>
</feature>
<feature type="region of interest" description="Disordered" evidence="1">
    <location>
        <begin position="294"/>
        <end position="321"/>
    </location>
</feature>
<feature type="region of interest" description="Disordered" evidence="1">
    <location>
        <begin position="800"/>
        <end position="819"/>
    </location>
</feature>
<proteinExistence type="predicted"/>
<dbReference type="EMBL" id="JH159163">
    <property type="protein sequence ID" value="EGZ07121.1"/>
    <property type="molecule type" value="Genomic_DNA"/>
</dbReference>
<feature type="compositionally biased region" description="Basic and acidic residues" evidence="1">
    <location>
        <begin position="1"/>
        <end position="12"/>
    </location>
</feature>
<dbReference type="RefSeq" id="XP_009537885.1">
    <property type="nucleotide sequence ID" value="XM_009539590.1"/>
</dbReference>
<keyword evidence="3" id="KW-1185">Reference proteome</keyword>
<feature type="compositionally biased region" description="Basic and acidic residues" evidence="1">
    <location>
        <begin position="295"/>
        <end position="308"/>
    </location>
</feature>
<protein>
    <submittedName>
        <fullName evidence="2">Uncharacterized protein</fullName>
    </submittedName>
</protein>
<dbReference type="GeneID" id="20648057"/>
<feature type="compositionally biased region" description="Basic and acidic residues" evidence="1">
    <location>
        <begin position="728"/>
        <end position="738"/>
    </location>
</feature>
<gene>
    <name evidence="2" type="ORF">PHYSODRAFT_341279</name>
</gene>
<feature type="region of interest" description="Disordered" evidence="1">
    <location>
        <begin position="561"/>
        <end position="628"/>
    </location>
</feature>
<evidence type="ECO:0000256" key="1">
    <source>
        <dbReference type="SAM" id="MobiDB-lite"/>
    </source>
</evidence>
<feature type="region of interest" description="Disordered" evidence="1">
    <location>
        <begin position="417"/>
        <end position="439"/>
    </location>
</feature>
<sequence>MSTRDASKEMHQQELGNHAVMPVGERSTTRPQPRLGSGSDFDDRMSLEVDALRHRAMIATTTTCSVKSAAPPRLRRSAAAHGQNPWLASSGSVSVPVAMTSRRPLGTARASTTPEQSRYDARVRPVTLDALKQLDPGRTFDIRLRSSRDAPRLWVTRSKTWVTTIFKSKIERQTYLRVTNLTDETITLDAGMTVGWWTPSDVFPPAPRFLLATNRHYQDWQNLEYEVTGDDDETWRDDELVWPMYGWPTDEDLESTRVRVSKRRKISPKYGPSTWLREMTTEITVVRTTCVRSDQGSRRGDYAGRPDEAPGTEQQVDDSLDEVVRGVQFYGSSRQWGEMRQPDEEGSHVEKSSRDESQKCDSVRRVRWNVVEQSDELSQKCDTVRRRECDTVRQPGEGAQRRDDLRLAECDTGRRSDAKSQKCDSMRPAEKGGGLHRWSHSAVESVKNKSNSTFDVVNEELDDCWTGQPAQSAEEGHRIVNLELLCGLKRHEGARFAVYRGDVCDASREAARSTVAKTECHGVPPEGLLIEVPGATRRMHSGVDEPAARKTVDEGSAAILTSDPGCTTNPVLLRHTSRQGRGARRADWTRTQVGDAAETSSQTWYAKAQHRREVTGEPDPEERGQRPATAGCADAMHRTMDGADSAKTQKFHVARRTVALTRDAGQGCQEFHVARRTVALRRDAGRGTPADRSREDIRPRTLDPETASPANLVAEDCDAKKLDVENLDAKRDAKNRDEENCDEDNPVANVPELGPPTPDNMDLGRGTAHVLAVTMRSASAHATNPRDRAPDVLQELAAQHPSSLAKTPPRAAKCAESHGPGHFTGRGALNEDASCGSGDVFKFLGDVWVATRNTLRDDTKSKRLGLRVRQNRRLAQVNALEVDQDVDVPDRTRGDVATTDTAEVNLPIRSIAESAHNLIGSYEAGYSRVYRYIVADAEATQEAAEEALLMVWLHRRLQKKR</sequence>
<feature type="region of interest" description="Disordered" evidence="1">
    <location>
        <begin position="682"/>
        <end position="711"/>
    </location>
</feature>
<reference evidence="2 3" key="1">
    <citation type="journal article" date="2006" name="Science">
        <title>Phytophthora genome sequences uncover evolutionary origins and mechanisms of pathogenesis.</title>
        <authorList>
            <person name="Tyler B.M."/>
            <person name="Tripathy S."/>
            <person name="Zhang X."/>
            <person name="Dehal P."/>
            <person name="Jiang R.H."/>
            <person name="Aerts A."/>
            <person name="Arredondo F.D."/>
            <person name="Baxter L."/>
            <person name="Bensasson D."/>
            <person name="Beynon J.L."/>
            <person name="Chapman J."/>
            <person name="Damasceno C.M."/>
            <person name="Dorrance A.E."/>
            <person name="Dou D."/>
            <person name="Dickerman A.W."/>
            <person name="Dubchak I.L."/>
            <person name="Garbelotto M."/>
            <person name="Gijzen M."/>
            <person name="Gordon S.G."/>
            <person name="Govers F."/>
            <person name="Grunwald N.J."/>
            <person name="Huang W."/>
            <person name="Ivors K.L."/>
            <person name="Jones R.W."/>
            <person name="Kamoun S."/>
            <person name="Krampis K."/>
            <person name="Lamour K.H."/>
            <person name="Lee M.K."/>
            <person name="McDonald W.H."/>
            <person name="Medina M."/>
            <person name="Meijer H.J."/>
            <person name="Nordberg E.K."/>
            <person name="Maclean D.J."/>
            <person name="Ospina-Giraldo M.D."/>
            <person name="Morris P.F."/>
            <person name="Phuntumart V."/>
            <person name="Putnam N.H."/>
            <person name="Rash S."/>
            <person name="Rose J.K."/>
            <person name="Sakihama Y."/>
            <person name="Salamov A.A."/>
            <person name="Savidor A."/>
            <person name="Scheuring C.F."/>
            <person name="Smith B.M."/>
            <person name="Sobral B.W."/>
            <person name="Terry A."/>
            <person name="Torto-Alalibo T.A."/>
            <person name="Win J."/>
            <person name="Xu Z."/>
            <person name="Zhang H."/>
            <person name="Grigoriev I.V."/>
            <person name="Rokhsar D.S."/>
            <person name="Boore J.L."/>
        </authorList>
    </citation>
    <scope>NUCLEOTIDE SEQUENCE [LARGE SCALE GENOMIC DNA]</scope>
    <source>
        <strain evidence="2 3">P6497</strain>
    </source>
</reference>
<feature type="compositionally biased region" description="Basic and acidic residues" evidence="1">
    <location>
        <begin position="340"/>
        <end position="358"/>
    </location>
</feature>
<name>G5ACP7_PHYSP</name>
<dbReference type="Proteomes" id="UP000002640">
    <property type="component" value="Unassembled WGS sequence"/>
</dbReference>